<feature type="domain" description="S1 motif" evidence="10">
    <location>
        <begin position="618"/>
        <end position="699"/>
    </location>
</feature>
<comment type="caution">
    <text evidence="11">The sequence shown here is derived from an EMBL/GenBank/DDBJ whole genome shotgun (WGS) entry which is preliminary data.</text>
</comment>
<dbReference type="EMBL" id="BDCO01000002">
    <property type="protein sequence ID" value="GAT32914.1"/>
    <property type="molecule type" value="Genomic_DNA"/>
</dbReference>
<keyword evidence="12" id="KW-1185">Reference proteome</keyword>
<evidence type="ECO:0000256" key="5">
    <source>
        <dbReference type="ARBA" id="ARBA00022801"/>
    </source>
</evidence>
<evidence type="ECO:0000256" key="9">
    <source>
        <dbReference type="SAM" id="Coils"/>
    </source>
</evidence>
<dbReference type="InterPro" id="IPR011805">
    <property type="entry name" value="RNase_R"/>
</dbReference>
<evidence type="ECO:0000259" key="10">
    <source>
        <dbReference type="PROSITE" id="PS50126"/>
    </source>
</evidence>
<gene>
    <name evidence="8" type="primary">rnr</name>
    <name evidence="11" type="ORF">TSACC_21317</name>
</gene>
<dbReference type="InterPro" id="IPR012340">
    <property type="entry name" value="NA-bd_OB-fold"/>
</dbReference>
<dbReference type="GO" id="GO:0003723">
    <property type="term" value="F:RNA binding"/>
    <property type="evidence" value="ECO:0007669"/>
    <property type="project" value="UniProtKB-UniRule"/>
</dbReference>
<dbReference type="CDD" id="cd04471">
    <property type="entry name" value="S1_RNase_R"/>
    <property type="match status" value="1"/>
</dbReference>
<dbReference type="Pfam" id="PF00575">
    <property type="entry name" value="S1"/>
    <property type="match status" value="1"/>
</dbReference>
<evidence type="ECO:0000313" key="12">
    <source>
        <dbReference type="Proteomes" id="UP000076023"/>
    </source>
</evidence>
<dbReference type="SMART" id="SM00316">
    <property type="entry name" value="S1"/>
    <property type="match status" value="1"/>
</dbReference>
<dbReference type="InterPro" id="IPR022966">
    <property type="entry name" value="RNase_II/R_CS"/>
</dbReference>
<dbReference type="AlphaFoldDB" id="A0A146G7M0"/>
<dbReference type="NCBIfam" id="TIGR00358">
    <property type="entry name" value="3_prime_RNase"/>
    <property type="match status" value="1"/>
</dbReference>
<dbReference type="InParanoid" id="A0A146G7M0"/>
<dbReference type="InterPro" id="IPR004476">
    <property type="entry name" value="RNase_II/RNase_R"/>
</dbReference>
<dbReference type="InterPro" id="IPR013223">
    <property type="entry name" value="RNase_B_OB_dom"/>
</dbReference>
<evidence type="ECO:0000256" key="6">
    <source>
        <dbReference type="ARBA" id="ARBA00022839"/>
    </source>
</evidence>
<feature type="coiled-coil region" evidence="9">
    <location>
        <begin position="579"/>
        <end position="606"/>
    </location>
</feature>
<keyword evidence="3 8" id="KW-0963">Cytoplasm</keyword>
<dbReference type="HAMAP" id="MF_01895">
    <property type="entry name" value="RNase_R"/>
    <property type="match status" value="1"/>
</dbReference>
<dbReference type="Gene3D" id="2.40.50.140">
    <property type="entry name" value="Nucleic acid-binding proteins"/>
    <property type="match status" value="2"/>
</dbReference>
<dbReference type="PROSITE" id="PS50126">
    <property type="entry name" value="S1"/>
    <property type="match status" value="1"/>
</dbReference>
<reference evidence="12" key="1">
    <citation type="journal article" date="2017" name="Genome Announc.">
        <title>Draft Genome Sequence of Terrimicrobium sacchariphilum NM-5T, a Facultative Anaerobic Soil Bacterium of the Class Spartobacteria.</title>
        <authorList>
            <person name="Qiu Y.L."/>
            <person name="Tourlousse D.M."/>
            <person name="Matsuura N."/>
            <person name="Ohashi A."/>
            <person name="Sekiguchi Y."/>
        </authorList>
    </citation>
    <scope>NUCLEOTIDE SEQUENCE [LARGE SCALE GENOMIC DNA]</scope>
    <source>
        <strain evidence="12">NM-5</strain>
    </source>
</reference>
<evidence type="ECO:0000313" key="11">
    <source>
        <dbReference type="EMBL" id="GAT32914.1"/>
    </source>
</evidence>
<keyword evidence="6 8" id="KW-0269">Exonuclease</keyword>
<dbReference type="STRING" id="690879.TSACC_21317"/>
<sequence length="699" mass="79390">MNLREAILKAITDRPLDKVEISKVLRLPPQNRTKLRDLLRQMEVDGDVARIRKDRYVIPRDADLFTGTIQFHASGAAHVLNEKAGQPDLYVSGENTFVALHGDRVVARVNRPRPGAARGETPGRLEGVVIRILERGNATIVGTLQRSRNFFYVAADDPRFVHNLYVPAPKPPIAAREGDKVVALLDSWPSRHVNPEGHIVEVLGRTGAPGVDMLSIIRKHHLPAGFPPEVQKEAEAISPIIDEREAARREDLRGRFIFTIDPDDARDFDDAIDVERTANGWRVGVHIADVSHYVRPRNALDREAYSRGNSVYLADRVIPMLPEALSNGICSLRPDEDRLTFSVFAEIDRRGKILSARFARTIIRSKVRLTYRQAFAHLQKPAHDDLTRKLHTAWELSSLLRKNRFAHGSLDLDFPEVKVWLDDQGRPERLEKVENDISHQLIEELMLLANELVARELKRHRQATVYRVHEMPDEDRLLEYRETALANGFRIGDLSKRDELQKLLRLVRGRPQEYAIKLGLLKSLKRARYAPDPLGHYGLNKADYAHFTSPIRRYADLVVHRSLERVLGLTKKGPDSSVLASVSEHISNTERVAAEAEKESVKLKKLEYFQMQVAKGNGEAFKARIMEVRNFGIFVELPDFLISGLVHVSSLDGDFYMLDVPRGRLVGRKTKKVFQVGDTVEVIVARVDTYKQQIDFKIV</sequence>
<dbReference type="Pfam" id="PF00773">
    <property type="entry name" value="RNB"/>
    <property type="match status" value="1"/>
</dbReference>
<comment type="function">
    <text evidence="8">3'-5' exoribonuclease that releases 5'-nucleoside monophosphates and is involved in maturation of structured RNAs.</text>
</comment>
<evidence type="ECO:0000256" key="8">
    <source>
        <dbReference type="HAMAP-Rule" id="MF_01895"/>
    </source>
</evidence>
<dbReference type="PROSITE" id="PS01175">
    <property type="entry name" value="RIBONUCLEASE_II"/>
    <property type="match status" value="1"/>
</dbReference>
<dbReference type="InterPro" id="IPR001900">
    <property type="entry name" value="RNase_II/R"/>
</dbReference>
<protein>
    <recommendedName>
        <fullName evidence="8">Ribonuclease R</fullName>
        <shortName evidence="8">RNase R</shortName>
        <ecNumber evidence="8">3.1.13.1</ecNumber>
    </recommendedName>
</protein>
<keyword evidence="9" id="KW-0175">Coiled coil</keyword>
<dbReference type="Pfam" id="PF17876">
    <property type="entry name" value="CSD2"/>
    <property type="match status" value="1"/>
</dbReference>
<dbReference type="Pfam" id="PF08206">
    <property type="entry name" value="OB_RNB"/>
    <property type="match status" value="1"/>
</dbReference>
<evidence type="ECO:0000256" key="4">
    <source>
        <dbReference type="ARBA" id="ARBA00022722"/>
    </source>
</evidence>
<organism evidence="11 12">
    <name type="scientific">Terrimicrobium sacchariphilum</name>
    <dbReference type="NCBI Taxonomy" id="690879"/>
    <lineage>
        <taxon>Bacteria</taxon>
        <taxon>Pseudomonadati</taxon>
        <taxon>Verrucomicrobiota</taxon>
        <taxon>Terrimicrobiia</taxon>
        <taxon>Terrimicrobiales</taxon>
        <taxon>Terrimicrobiaceae</taxon>
        <taxon>Terrimicrobium</taxon>
    </lineage>
</organism>
<dbReference type="Proteomes" id="UP000076023">
    <property type="component" value="Unassembled WGS sequence"/>
</dbReference>
<dbReference type="NCBIfam" id="TIGR02063">
    <property type="entry name" value="RNase_R"/>
    <property type="match status" value="1"/>
</dbReference>
<evidence type="ECO:0000256" key="1">
    <source>
        <dbReference type="ARBA" id="ARBA00001849"/>
    </source>
</evidence>
<proteinExistence type="inferred from homology"/>
<dbReference type="GO" id="GO:0006402">
    <property type="term" value="P:mRNA catabolic process"/>
    <property type="evidence" value="ECO:0007669"/>
    <property type="project" value="TreeGrafter"/>
</dbReference>
<dbReference type="GO" id="GO:0008859">
    <property type="term" value="F:exoribonuclease II activity"/>
    <property type="evidence" value="ECO:0007669"/>
    <property type="project" value="UniProtKB-UniRule"/>
</dbReference>
<dbReference type="InterPro" id="IPR003029">
    <property type="entry name" value="S1_domain"/>
</dbReference>
<dbReference type="GO" id="GO:0005829">
    <property type="term" value="C:cytosol"/>
    <property type="evidence" value="ECO:0007669"/>
    <property type="project" value="TreeGrafter"/>
</dbReference>
<dbReference type="InterPro" id="IPR040476">
    <property type="entry name" value="CSD2"/>
</dbReference>
<comment type="catalytic activity">
    <reaction evidence="1 8">
        <text>Exonucleolytic cleavage in the 3'- to 5'-direction to yield nucleoside 5'-phosphates.</text>
        <dbReference type="EC" id="3.1.13.1"/>
    </reaction>
</comment>
<comment type="similarity">
    <text evidence="8">Belongs to the RNR ribonuclease family. RNase R subfamily.</text>
</comment>
<dbReference type="PANTHER" id="PTHR23355">
    <property type="entry name" value="RIBONUCLEASE"/>
    <property type="match status" value="1"/>
</dbReference>
<keyword evidence="7 8" id="KW-0694">RNA-binding</keyword>
<evidence type="ECO:0000256" key="2">
    <source>
        <dbReference type="ARBA" id="ARBA00004496"/>
    </source>
</evidence>
<evidence type="ECO:0000256" key="7">
    <source>
        <dbReference type="ARBA" id="ARBA00022884"/>
    </source>
</evidence>
<name>A0A146G7M0_TERSA</name>
<dbReference type="SUPFAM" id="SSF50249">
    <property type="entry name" value="Nucleic acid-binding proteins"/>
    <property type="match status" value="3"/>
</dbReference>
<comment type="subcellular location">
    <subcellularLocation>
        <location evidence="2 8">Cytoplasm</location>
    </subcellularLocation>
</comment>
<dbReference type="PANTHER" id="PTHR23355:SF9">
    <property type="entry name" value="DIS3-LIKE EXONUCLEASE 2"/>
    <property type="match status" value="1"/>
</dbReference>
<dbReference type="FunCoup" id="A0A146G7M0">
    <property type="interactions" value="485"/>
</dbReference>
<dbReference type="InterPro" id="IPR050180">
    <property type="entry name" value="RNR_Ribonuclease"/>
</dbReference>
<keyword evidence="4 8" id="KW-0540">Nuclease</keyword>
<accession>A0A146G7M0</accession>
<dbReference type="EC" id="3.1.13.1" evidence="8"/>
<dbReference type="SMART" id="SM00955">
    <property type="entry name" value="RNB"/>
    <property type="match status" value="1"/>
</dbReference>
<keyword evidence="5 8" id="KW-0378">Hydrolase</keyword>
<evidence type="ECO:0000256" key="3">
    <source>
        <dbReference type="ARBA" id="ARBA00022490"/>
    </source>
</evidence>